<accession>A0ABR9R040</accession>
<dbReference type="PANTHER" id="PTHR30483:SF6">
    <property type="entry name" value="PERIPLASMIC BINDING PROTEIN OF ABC TRANSPORTER FOR NATURAL AMINO ACIDS"/>
    <property type="match status" value="1"/>
</dbReference>
<comment type="similarity">
    <text evidence="1">Belongs to the leucine-binding protein family.</text>
</comment>
<dbReference type="Gene3D" id="3.40.50.2300">
    <property type="match status" value="2"/>
</dbReference>
<evidence type="ECO:0000259" key="4">
    <source>
        <dbReference type="Pfam" id="PF13458"/>
    </source>
</evidence>
<dbReference type="EMBL" id="JADCKC010000001">
    <property type="protein sequence ID" value="MBE5036499.1"/>
    <property type="molecule type" value="Genomic_DNA"/>
</dbReference>
<dbReference type="Pfam" id="PF13458">
    <property type="entry name" value="Peripla_BP_6"/>
    <property type="match status" value="1"/>
</dbReference>
<evidence type="ECO:0000313" key="6">
    <source>
        <dbReference type="Proteomes" id="UP000768567"/>
    </source>
</evidence>
<evidence type="ECO:0000256" key="3">
    <source>
        <dbReference type="SAM" id="SignalP"/>
    </source>
</evidence>
<feature type="domain" description="Leucine-binding protein" evidence="4">
    <location>
        <begin position="46"/>
        <end position="391"/>
    </location>
</feature>
<feature type="chain" id="PRO_5047131205" evidence="3">
    <location>
        <begin position="22"/>
        <end position="399"/>
    </location>
</feature>
<evidence type="ECO:0000256" key="2">
    <source>
        <dbReference type="ARBA" id="ARBA00022729"/>
    </source>
</evidence>
<dbReference type="InterPro" id="IPR051010">
    <property type="entry name" value="BCAA_transport"/>
</dbReference>
<proteinExistence type="inferred from homology"/>
<dbReference type="PROSITE" id="PS51257">
    <property type="entry name" value="PROKAR_LIPOPROTEIN"/>
    <property type="match status" value="1"/>
</dbReference>
<dbReference type="SUPFAM" id="SSF53822">
    <property type="entry name" value="Periplasmic binding protein-like I"/>
    <property type="match status" value="1"/>
</dbReference>
<evidence type="ECO:0000256" key="1">
    <source>
        <dbReference type="ARBA" id="ARBA00010062"/>
    </source>
</evidence>
<sequence length="399" mass="41978">MKKFVSGMLAAVMALSLAACSGNTDTSSAAQDSQAATSEGSASQATIKIGGIGPTTGGNAQYGNAVKNGEKLAVDEINAAAGYTVFELQFEDDESDPETALNAYNALKDWGMQVLVGPVTSDPSLNVASKCVDDNMFMLTPSASAEDVALTGSNIFQMCFTDPNQGVVSANYIKDNNLGSNIGIIYDSSDPYSTGIYTAFMAEAQQLGLNIVVSDASFQADNKSDLSVQVQNCQDAGADLVFLPIYYNEASQVLIAADRIGYDPVFFGCDGMDGILGVEGFDTSLADGLMMLCPFSAFGEDETTTTFVNAYKAAYNDETPNQFAADAYDCVYAIYQALQDGAISADMSSSEMCDALTSAFTTMSFDGTTGVGQTWDENGMISKEPKVYTIESGAYVLAD</sequence>
<evidence type="ECO:0000313" key="5">
    <source>
        <dbReference type="EMBL" id="MBE5036499.1"/>
    </source>
</evidence>
<feature type="signal peptide" evidence="3">
    <location>
        <begin position="1"/>
        <end position="21"/>
    </location>
</feature>
<dbReference type="RefSeq" id="WP_193499807.1">
    <property type="nucleotide sequence ID" value="NZ_JADCKC010000001.1"/>
</dbReference>
<organism evidence="5 6">
    <name type="scientific">Gemmiger gallinarum</name>
    <dbReference type="NCBI Taxonomy" id="2779354"/>
    <lineage>
        <taxon>Bacteria</taxon>
        <taxon>Bacillati</taxon>
        <taxon>Bacillota</taxon>
        <taxon>Clostridia</taxon>
        <taxon>Eubacteriales</taxon>
        <taxon>Gemmiger</taxon>
    </lineage>
</organism>
<reference evidence="5 6" key="1">
    <citation type="submission" date="2020-10" db="EMBL/GenBank/DDBJ databases">
        <title>ChiBAC.</title>
        <authorList>
            <person name="Zenner C."/>
            <person name="Hitch T.C.A."/>
            <person name="Clavel T."/>
        </authorList>
    </citation>
    <scope>NUCLEOTIDE SEQUENCE [LARGE SCALE GENOMIC DNA]</scope>
    <source>
        <strain evidence="5 6">DSM 109015</strain>
    </source>
</reference>
<comment type="caution">
    <text evidence="5">The sequence shown here is derived from an EMBL/GenBank/DDBJ whole genome shotgun (WGS) entry which is preliminary data.</text>
</comment>
<keyword evidence="2 3" id="KW-0732">Signal</keyword>
<dbReference type="PANTHER" id="PTHR30483">
    <property type="entry name" value="LEUCINE-SPECIFIC-BINDING PROTEIN"/>
    <property type="match status" value="1"/>
</dbReference>
<keyword evidence="6" id="KW-1185">Reference proteome</keyword>
<protein>
    <submittedName>
        <fullName evidence="5">ABC transporter substrate-binding protein</fullName>
    </submittedName>
</protein>
<dbReference type="InterPro" id="IPR028081">
    <property type="entry name" value="Leu-bd"/>
</dbReference>
<gene>
    <name evidence="5" type="ORF">INF35_01650</name>
</gene>
<dbReference type="InterPro" id="IPR028082">
    <property type="entry name" value="Peripla_BP_I"/>
</dbReference>
<name>A0ABR9R040_9FIRM</name>
<dbReference type="Proteomes" id="UP000768567">
    <property type="component" value="Unassembled WGS sequence"/>
</dbReference>